<accession>A0A858RD70</accession>
<dbReference type="Pfam" id="PF01261">
    <property type="entry name" value="AP_endonuc_2"/>
    <property type="match status" value="1"/>
</dbReference>
<dbReference type="SUPFAM" id="SSF51658">
    <property type="entry name" value="Xylose isomerase-like"/>
    <property type="match status" value="1"/>
</dbReference>
<reference evidence="2 3" key="1">
    <citation type="submission" date="2020-04" db="EMBL/GenBank/DDBJ databases">
        <title>Luteolibacter sp. G-1-1-1 isolated from soil.</title>
        <authorList>
            <person name="Dahal R.H."/>
        </authorList>
    </citation>
    <scope>NUCLEOTIDE SEQUENCE [LARGE SCALE GENOMIC DNA]</scope>
    <source>
        <strain evidence="2 3">G-1-1-1</strain>
    </source>
</reference>
<evidence type="ECO:0000313" key="3">
    <source>
        <dbReference type="Proteomes" id="UP000501812"/>
    </source>
</evidence>
<dbReference type="InterPro" id="IPR013022">
    <property type="entry name" value="Xyl_isomerase-like_TIM-brl"/>
</dbReference>
<gene>
    <name evidence="2" type="ORF">HHL09_02165</name>
</gene>
<sequence>MKRLWILVFTLFGAIAQGRDTAMFQRGKMAAWCIVPFDSIKRGPVQRAEMLNRLGITRLAYDWRAEHIPTFEAEVDAMTSHGIEISAWWMPSSLDETALKILDLIGKKQIHPQLWVLIGDPANPDQEGKVKAAAEQIRPIAEAAKKSGCKLGLYNHGGWFGEPDNQMAILKELGMPEVGMVYNFHHGHSHIENFPELFERMKPHLIALNINGMVAHGPETDRKIIPVGSGDQEKRMIEIVTASGWVGPVGILCHLDQDAELVLRGNLAGIERITAELEAGNSGGLDAPPK</sequence>
<dbReference type="EMBL" id="CP051774">
    <property type="protein sequence ID" value="QJE94635.1"/>
    <property type="molecule type" value="Genomic_DNA"/>
</dbReference>
<name>A0A858RD70_9BACT</name>
<protein>
    <submittedName>
        <fullName evidence="2">TIM barrel protein</fullName>
    </submittedName>
</protein>
<dbReference type="RefSeq" id="WP_169452856.1">
    <property type="nucleotide sequence ID" value="NZ_CP051774.1"/>
</dbReference>
<evidence type="ECO:0000259" key="1">
    <source>
        <dbReference type="Pfam" id="PF01261"/>
    </source>
</evidence>
<evidence type="ECO:0000313" key="2">
    <source>
        <dbReference type="EMBL" id="QJE94635.1"/>
    </source>
</evidence>
<keyword evidence="3" id="KW-1185">Reference proteome</keyword>
<proteinExistence type="predicted"/>
<dbReference type="InterPro" id="IPR036237">
    <property type="entry name" value="Xyl_isomerase-like_sf"/>
</dbReference>
<dbReference type="Gene3D" id="3.20.20.150">
    <property type="entry name" value="Divalent-metal-dependent TIM barrel enzymes"/>
    <property type="match status" value="1"/>
</dbReference>
<feature type="domain" description="Xylose isomerase-like TIM barrel" evidence="1">
    <location>
        <begin position="98"/>
        <end position="251"/>
    </location>
</feature>
<dbReference type="KEGG" id="luo:HHL09_02165"/>
<dbReference type="Proteomes" id="UP000501812">
    <property type="component" value="Chromosome"/>
</dbReference>
<organism evidence="2 3">
    <name type="scientific">Luteolibacter luteus</name>
    <dbReference type="NCBI Taxonomy" id="2728835"/>
    <lineage>
        <taxon>Bacteria</taxon>
        <taxon>Pseudomonadati</taxon>
        <taxon>Verrucomicrobiota</taxon>
        <taxon>Verrucomicrobiia</taxon>
        <taxon>Verrucomicrobiales</taxon>
        <taxon>Verrucomicrobiaceae</taxon>
        <taxon>Luteolibacter</taxon>
    </lineage>
</organism>
<dbReference type="AlphaFoldDB" id="A0A858RD70"/>